<dbReference type="Proteomes" id="UP000651057">
    <property type="component" value="Unassembled WGS sequence"/>
</dbReference>
<keyword evidence="3" id="KW-0786">Thiamine pyrophosphate</keyword>
<dbReference type="InterPro" id="IPR005474">
    <property type="entry name" value="Transketolase_N"/>
</dbReference>
<evidence type="ECO:0000256" key="2">
    <source>
        <dbReference type="ARBA" id="ARBA00007131"/>
    </source>
</evidence>
<dbReference type="PANTHER" id="PTHR47514">
    <property type="entry name" value="TRANSKETOLASE N-TERMINAL SECTION-RELATED"/>
    <property type="match status" value="1"/>
</dbReference>
<feature type="domain" description="Transketolase N-terminal" evidence="4">
    <location>
        <begin position="13"/>
        <end position="266"/>
    </location>
</feature>
<evidence type="ECO:0000256" key="3">
    <source>
        <dbReference type="ARBA" id="ARBA00023052"/>
    </source>
</evidence>
<reference evidence="5" key="1">
    <citation type="submission" date="2021-01" db="EMBL/GenBank/DDBJ databases">
        <authorList>
            <person name="Zhong Y.L."/>
        </authorList>
    </citation>
    <scope>NUCLEOTIDE SEQUENCE</scope>
    <source>
        <strain evidence="5">KCTC 23302</strain>
    </source>
</reference>
<evidence type="ECO:0000313" key="5">
    <source>
        <dbReference type="EMBL" id="MBL0684241.1"/>
    </source>
</evidence>
<evidence type="ECO:0000256" key="1">
    <source>
        <dbReference type="ARBA" id="ARBA00001964"/>
    </source>
</evidence>
<accession>A0A936ZZW6</accession>
<dbReference type="Gene3D" id="3.40.50.970">
    <property type="match status" value="1"/>
</dbReference>
<name>A0A936ZZW6_9FLAO</name>
<dbReference type="AlphaFoldDB" id="A0A936ZZW6"/>
<proteinExistence type="inferred from homology"/>
<evidence type="ECO:0000259" key="4">
    <source>
        <dbReference type="Pfam" id="PF00456"/>
    </source>
</evidence>
<dbReference type="EMBL" id="JAERQJ010000004">
    <property type="protein sequence ID" value="MBL0684241.1"/>
    <property type="molecule type" value="Genomic_DNA"/>
</dbReference>
<dbReference type="InterPro" id="IPR029061">
    <property type="entry name" value="THDP-binding"/>
</dbReference>
<comment type="similarity">
    <text evidence="2">Belongs to the transketolase family.</text>
</comment>
<protein>
    <submittedName>
        <fullName evidence="5">Transketolase</fullName>
    </submittedName>
</protein>
<keyword evidence="6" id="KW-1185">Reference proteome</keyword>
<organism evidence="5 6">
    <name type="scientific">Aquimarina mytili</name>
    <dbReference type="NCBI Taxonomy" id="874423"/>
    <lineage>
        <taxon>Bacteria</taxon>
        <taxon>Pseudomonadati</taxon>
        <taxon>Bacteroidota</taxon>
        <taxon>Flavobacteriia</taxon>
        <taxon>Flavobacteriales</taxon>
        <taxon>Flavobacteriaceae</taxon>
        <taxon>Aquimarina</taxon>
    </lineage>
</organism>
<dbReference type="SUPFAM" id="SSF52518">
    <property type="entry name" value="Thiamin diphosphate-binding fold (THDP-binding)"/>
    <property type="match status" value="1"/>
</dbReference>
<dbReference type="Pfam" id="PF00456">
    <property type="entry name" value="Transketolase_N"/>
    <property type="match status" value="1"/>
</dbReference>
<dbReference type="RefSeq" id="WP_201920059.1">
    <property type="nucleotide sequence ID" value="NZ_BAABAX010000003.1"/>
</dbReference>
<comment type="caution">
    <text evidence="5">The sequence shown here is derived from an EMBL/GenBank/DDBJ whole genome shotgun (WGS) entry which is preliminary data.</text>
</comment>
<dbReference type="PANTHER" id="PTHR47514:SF1">
    <property type="entry name" value="TRANSKETOLASE N-TERMINAL SECTION-RELATED"/>
    <property type="match status" value="1"/>
</dbReference>
<gene>
    <name evidence="5" type="ORF">JJQ60_12000</name>
</gene>
<comment type="cofactor">
    <cofactor evidence="1">
        <name>thiamine diphosphate</name>
        <dbReference type="ChEBI" id="CHEBI:58937"/>
    </cofactor>
</comment>
<sequence length="281" mass="30738">MPKTKQLEDFATQVRRDILRQVHKVNSGHPGGSLGCTEFFVALYQEVLERKGDFDMDGIGEDLFFLSNGHISPVYYSVLARSGYFPVEELNTFRLINSRLQGHPTTHEGLPGVRIASGSLGQGMSVAIGAAQAKKLNNDDHLVFSLHGDGELQEGQNWEAIMYAAGKKVDNLISTIDLNGQQIDGSTDDVLPMGSLKGKFEAFGWDVMEIKDGNNITAVIEGLNEAKSRTGKGKPVCVLMHTVMGHGVDFMMHTHAWHGKAPNDEQLEIGLAQNPETLGDY</sequence>
<evidence type="ECO:0000313" key="6">
    <source>
        <dbReference type="Proteomes" id="UP000651057"/>
    </source>
</evidence>
<dbReference type="CDD" id="cd02012">
    <property type="entry name" value="TPP_TK"/>
    <property type="match status" value="1"/>
</dbReference>